<organism evidence="2 3">
    <name type="scientific">Flavobacterium qiangtangense</name>
    <dbReference type="NCBI Taxonomy" id="1442595"/>
    <lineage>
        <taxon>Bacteria</taxon>
        <taxon>Pseudomonadati</taxon>
        <taxon>Bacteroidota</taxon>
        <taxon>Flavobacteriia</taxon>
        <taxon>Flavobacteriales</taxon>
        <taxon>Flavobacteriaceae</taxon>
        <taxon>Flavobacterium</taxon>
    </lineage>
</organism>
<keyword evidence="1" id="KW-0812">Transmembrane</keyword>
<evidence type="ECO:0008006" key="4">
    <source>
        <dbReference type="Google" id="ProtNLM"/>
    </source>
</evidence>
<proteinExistence type="predicted"/>
<keyword evidence="1" id="KW-0472">Membrane</keyword>
<keyword evidence="1" id="KW-1133">Transmembrane helix</keyword>
<keyword evidence="3" id="KW-1185">Reference proteome</keyword>
<name>A0ABW1PTK2_9FLAO</name>
<evidence type="ECO:0000256" key="1">
    <source>
        <dbReference type="SAM" id="Phobius"/>
    </source>
</evidence>
<evidence type="ECO:0000313" key="3">
    <source>
        <dbReference type="Proteomes" id="UP001596287"/>
    </source>
</evidence>
<gene>
    <name evidence="2" type="ORF">ACFPVY_15805</name>
</gene>
<dbReference type="EMBL" id="JBHSQB010000018">
    <property type="protein sequence ID" value="MFC6098117.1"/>
    <property type="molecule type" value="Genomic_DNA"/>
</dbReference>
<protein>
    <recommendedName>
        <fullName evidence="4">DUF4230 domain-containing protein</fullName>
    </recommendedName>
</protein>
<evidence type="ECO:0000313" key="2">
    <source>
        <dbReference type="EMBL" id="MFC6098117.1"/>
    </source>
</evidence>
<comment type="caution">
    <text evidence="2">The sequence shown here is derived from an EMBL/GenBank/DDBJ whole genome shotgun (WGS) entry which is preliminary data.</text>
</comment>
<dbReference type="Proteomes" id="UP001596287">
    <property type="component" value="Unassembled WGS sequence"/>
</dbReference>
<reference evidence="3" key="1">
    <citation type="journal article" date="2019" name="Int. J. Syst. Evol. Microbiol.">
        <title>The Global Catalogue of Microorganisms (GCM) 10K type strain sequencing project: providing services to taxonomists for standard genome sequencing and annotation.</title>
        <authorList>
            <consortium name="The Broad Institute Genomics Platform"/>
            <consortium name="The Broad Institute Genome Sequencing Center for Infectious Disease"/>
            <person name="Wu L."/>
            <person name="Ma J."/>
        </authorList>
    </citation>
    <scope>NUCLEOTIDE SEQUENCE [LARGE SCALE GENOMIC DNA]</scope>
    <source>
        <strain evidence="3">CCUG 49679</strain>
    </source>
</reference>
<sequence>MKKRLKITLAIFSFCFLCVAIIIIGYFTNVIFPWERTKSIQEAIDMGGLSELPIDAENIEIEKRGSMFTRQYIIEFNCTEAEIEKWIDKSKRLKNNIPKIEGKTKIYEIYPGENGAMGGKVKIEKSKVSVNMSWS</sequence>
<accession>A0ABW1PTK2</accession>
<feature type="transmembrane region" description="Helical" evidence="1">
    <location>
        <begin position="7"/>
        <end position="27"/>
    </location>
</feature>
<dbReference type="RefSeq" id="WP_379793112.1">
    <property type="nucleotide sequence ID" value="NZ_JBHSQB010000018.1"/>
</dbReference>